<dbReference type="Proteomes" id="UP000326202">
    <property type="component" value="Chromosome"/>
</dbReference>
<name>A0A5J6MCV7_9PROT</name>
<gene>
    <name evidence="2" type="ORF">FRZ44_04630</name>
</gene>
<dbReference type="RefSeq" id="WP_151175663.1">
    <property type="nucleotide sequence ID" value="NZ_CP042906.1"/>
</dbReference>
<dbReference type="Gene3D" id="1.20.1050.10">
    <property type="match status" value="1"/>
</dbReference>
<organism evidence="2 3">
    <name type="scientific">Hypericibacter terrae</name>
    <dbReference type="NCBI Taxonomy" id="2602015"/>
    <lineage>
        <taxon>Bacteria</taxon>
        <taxon>Pseudomonadati</taxon>
        <taxon>Pseudomonadota</taxon>
        <taxon>Alphaproteobacteria</taxon>
        <taxon>Rhodospirillales</taxon>
        <taxon>Dongiaceae</taxon>
        <taxon>Hypericibacter</taxon>
    </lineage>
</organism>
<dbReference type="KEGG" id="htq:FRZ44_04630"/>
<protein>
    <submittedName>
        <fullName evidence="2">Glutathione S-transferase</fullName>
    </submittedName>
</protein>
<dbReference type="InterPro" id="IPR036249">
    <property type="entry name" value="Thioredoxin-like_sf"/>
</dbReference>
<dbReference type="InterPro" id="IPR036282">
    <property type="entry name" value="Glutathione-S-Trfase_C_sf"/>
</dbReference>
<dbReference type="PANTHER" id="PTHR42673">
    <property type="entry name" value="MALEYLACETOACETATE ISOMERASE"/>
    <property type="match status" value="1"/>
</dbReference>
<reference evidence="2 3" key="1">
    <citation type="submission" date="2019-08" db="EMBL/GenBank/DDBJ databases">
        <title>Hyperibacter terrae gen. nov., sp. nov. and Hyperibacter viscosus sp. nov., two new members in the family Rhodospirillaceae isolated from the rhizosphere of Hypericum perforatum.</title>
        <authorList>
            <person name="Noviana Z."/>
        </authorList>
    </citation>
    <scope>NUCLEOTIDE SEQUENCE [LARGE SCALE GENOMIC DNA]</scope>
    <source>
        <strain evidence="2 3">R5913</strain>
    </source>
</reference>
<accession>A0A5J6MCV7</accession>
<dbReference type="GO" id="GO:0006559">
    <property type="term" value="P:L-phenylalanine catabolic process"/>
    <property type="evidence" value="ECO:0007669"/>
    <property type="project" value="TreeGrafter"/>
</dbReference>
<keyword evidence="2" id="KW-0808">Transferase</keyword>
<dbReference type="EMBL" id="CP042906">
    <property type="protein sequence ID" value="QEX15183.1"/>
    <property type="molecule type" value="Genomic_DNA"/>
</dbReference>
<dbReference type="AlphaFoldDB" id="A0A5J6MCV7"/>
<evidence type="ECO:0000259" key="1">
    <source>
        <dbReference type="PROSITE" id="PS50404"/>
    </source>
</evidence>
<evidence type="ECO:0000313" key="2">
    <source>
        <dbReference type="EMBL" id="QEX15183.1"/>
    </source>
</evidence>
<dbReference type="SUPFAM" id="SSF47616">
    <property type="entry name" value="GST C-terminal domain-like"/>
    <property type="match status" value="1"/>
</dbReference>
<dbReference type="SUPFAM" id="SSF52833">
    <property type="entry name" value="Thioredoxin-like"/>
    <property type="match status" value="1"/>
</dbReference>
<evidence type="ECO:0000313" key="3">
    <source>
        <dbReference type="Proteomes" id="UP000326202"/>
    </source>
</evidence>
<keyword evidence="3" id="KW-1185">Reference proteome</keyword>
<feature type="domain" description="GST N-terminal" evidence="1">
    <location>
        <begin position="1"/>
        <end position="78"/>
    </location>
</feature>
<dbReference type="PANTHER" id="PTHR42673:SF21">
    <property type="entry name" value="GLUTATHIONE S-TRANSFERASE YFCF"/>
    <property type="match status" value="1"/>
</dbReference>
<sequence>MILVGQYDSPFVRRVAISLRVLGFAYEHDTRSVFGDFDAMRKVNPLARIPSLVLDDGEVLIDSIAILDWLDETVGPSHALLPRSGVKRRRALQRIALAIGAVDKAGASAYERLIRPPAYRWAGWIERCRTQAAGAIAALGAMEWPEDAKLDQVQITTACMLRYLQMTDPELLPRGRYPALEALSARCEARPEFQATFPADVVYPKSG</sequence>
<dbReference type="OrthoDB" id="9795329at2"/>
<dbReference type="InterPro" id="IPR004045">
    <property type="entry name" value="Glutathione_S-Trfase_N"/>
</dbReference>
<dbReference type="PROSITE" id="PS50404">
    <property type="entry name" value="GST_NTER"/>
    <property type="match status" value="1"/>
</dbReference>
<dbReference type="GO" id="GO:0004364">
    <property type="term" value="F:glutathione transferase activity"/>
    <property type="evidence" value="ECO:0007669"/>
    <property type="project" value="TreeGrafter"/>
</dbReference>
<dbReference type="Gene3D" id="3.40.30.10">
    <property type="entry name" value="Glutaredoxin"/>
    <property type="match status" value="1"/>
</dbReference>
<dbReference type="GO" id="GO:0016034">
    <property type="term" value="F:maleylacetoacetate isomerase activity"/>
    <property type="evidence" value="ECO:0007669"/>
    <property type="project" value="TreeGrafter"/>
</dbReference>
<dbReference type="Pfam" id="PF13417">
    <property type="entry name" value="GST_N_3"/>
    <property type="match status" value="1"/>
</dbReference>
<dbReference type="GO" id="GO:0006749">
    <property type="term" value="P:glutathione metabolic process"/>
    <property type="evidence" value="ECO:0007669"/>
    <property type="project" value="TreeGrafter"/>
</dbReference>
<proteinExistence type="predicted"/>